<accession>A0ABQ4ZPK5</accession>
<dbReference type="Proteomes" id="UP001151760">
    <property type="component" value="Unassembled WGS sequence"/>
</dbReference>
<reference evidence="1" key="1">
    <citation type="journal article" date="2022" name="Int. J. Mol. Sci.">
        <title>Draft Genome of Tanacetum Coccineum: Genomic Comparison of Closely Related Tanacetum-Family Plants.</title>
        <authorList>
            <person name="Yamashiro T."/>
            <person name="Shiraishi A."/>
            <person name="Nakayama K."/>
            <person name="Satake H."/>
        </authorList>
    </citation>
    <scope>NUCLEOTIDE SEQUENCE</scope>
</reference>
<proteinExistence type="predicted"/>
<keyword evidence="2" id="KW-1185">Reference proteome</keyword>
<name>A0ABQ4ZPK5_9ASTR</name>
<sequence>MLDSKGSIPLMTPTQALKSIQVVTDHSCNWYDEATTKERIEEDKAVEQNEYMRSLQETIIKFCEDSIKEQAADDEWIRKFIKNTNSNIRALKTTTKNLQKKTYQLTQTVLTNAGEKVKARTTMGKENVKEPVPRDLPVVQTYVPPTKFLGSPSRTHETVCMMGIPEEIHKMKAHKDEGNTDDGWDITVKNVYRFRQILTPTIHSLPNLEPMVQSYVTRGPVHDKEKVVREKEHDYDIPLQDHVMQPLTPKTVHITPPNDNYVAPATNLILNKHLNEFGEEFTNNTRVSKKIDSNPLRMTGTKGESSRNLKDLKDHNEFAPLADNSLEVLTMNSNQLNDWIIIQRKHSADLSALAPWSLSSACFAPQHSQRKSARSDALASCDHRARDRTSLRSEEYKVDRIYEWNKDIPWVDEKPWTDTGVWTEPKPIKHYSLMDYELKEQALRNKAIMEGSISDDESINDGRRRWESHEITYHDHDELEYEDEAHDERQELCEARKLPVYNMRRFMTIKYSFGQDEEYVAIKEDEYD</sequence>
<protein>
    <submittedName>
        <fullName evidence="1">Uncharacterized protein</fullName>
    </submittedName>
</protein>
<comment type="caution">
    <text evidence="1">The sequence shown here is derived from an EMBL/GenBank/DDBJ whole genome shotgun (WGS) entry which is preliminary data.</text>
</comment>
<reference evidence="1" key="2">
    <citation type="submission" date="2022-01" db="EMBL/GenBank/DDBJ databases">
        <authorList>
            <person name="Yamashiro T."/>
            <person name="Shiraishi A."/>
            <person name="Satake H."/>
            <person name="Nakayama K."/>
        </authorList>
    </citation>
    <scope>NUCLEOTIDE SEQUENCE</scope>
</reference>
<evidence type="ECO:0000313" key="1">
    <source>
        <dbReference type="EMBL" id="GJS92190.1"/>
    </source>
</evidence>
<evidence type="ECO:0000313" key="2">
    <source>
        <dbReference type="Proteomes" id="UP001151760"/>
    </source>
</evidence>
<dbReference type="EMBL" id="BQNB010011563">
    <property type="protein sequence ID" value="GJS92190.1"/>
    <property type="molecule type" value="Genomic_DNA"/>
</dbReference>
<organism evidence="1 2">
    <name type="scientific">Tanacetum coccineum</name>
    <dbReference type="NCBI Taxonomy" id="301880"/>
    <lineage>
        <taxon>Eukaryota</taxon>
        <taxon>Viridiplantae</taxon>
        <taxon>Streptophyta</taxon>
        <taxon>Embryophyta</taxon>
        <taxon>Tracheophyta</taxon>
        <taxon>Spermatophyta</taxon>
        <taxon>Magnoliopsida</taxon>
        <taxon>eudicotyledons</taxon>
        <taxon>Gunneridae</taxon>
        <taxon>Pentapetalae</taxon>
        <taxon>asterids</taxon>
        <taxon>campanulids</taxon>
        <taxon>Asterales</taxon>
        <taxon>Asteraceae</taxon>
        <taxon>Asteroideae</taxon>
        <taxon>Anthemideae</taxon>
        <taxon>Anthemidinae</taxon>
        <taxon>Tanacetum</taxon>
    </lineage>
</organism>
<gene>
    <name evidence="1" type="ORF">Tco_0774826</name>
</gene>